<organism evidence="1">
    <name type="scientific">Arundo donax</name>
    <name type="common">Giant reed</name>
    <name type="synonym">Donax arundinaceus</name>
    <dbReference type="NCBI Taxonomy" id="35708"/>
    <lineage>
        <taxon>Eukaryota</taxon>
        <taxon>Viridiplantae</taxon>
        <taxon>Streptophyta</taxon>
        <taxon>Embryophyta</taxon>
        <taxon>Tracheophyta</taxon>
        <taxon>Spermatophyta</taxon>
        <taxon>Magnoliopsida</taxon>
        <taxon>Liliopsida</taxon>
        <taxon>Poales</taxon>
        <taxon>Poaceae</taxon>
        <taxon>PACMAD clade</taxon>
        <taxon>Arundinoideae</taxon>
        <taxon>Arundineae</taxon>
        <taxon>Arundo</taxon>
    </lineage>
</organism>
<protein>
    <submittedName>
        <fullName evidence="1">Uncharacterized protein</fullName>
    </submittedName>
</protein>
<proteinExistence type="predicted"/>
<sequence length="20" mass="2200">MCSAVSQINEEDKTSLAIFI</sequence>
<evidence type="ECO:0000313" key="1">
    <source>
        <dbReference type="EMBL" id="JAE23305.1"/>
    </source>
</evidence>
<reference evidence="1" key="1">
    <citation type="submission" date="2014-09" db="EMBL/GenBank/DDBJ databases">
        <authorList>
            <person name="Magalhaes I.L.F."/>
            <person name="Oliveira U."/>
            <person name="Santos F.R."/>
            <person name="Vidigal T.H.D.A."/>
            <person name="Brescovit A.D."/>
            <person name="Santos A.J."/>
        </authorList>
    </citation>
    <scope>NUCLEOTIDE SEQUENCE</scope>
    <source>
        <tissue evidence="1">Shoot tissue taken approximately 20 cm above the soil surface</tissue>
    </source>
</reference>
<reference evidence="1" key="2">
    <citation type="journal article" date="2015" name="Data Brief">
        <title>Shoot transcriptome of the giant reed, Arundo donax.</title>
        <authorList>
            <person name="Barrero R.A."/>
            <person name="Guerrero F.D."/>
            <person name="Moolhuijzen P."/>
            <person name="Goolsby J.A."/>
            <person name="Tidwell J."/>
            <person name="Bellgard S.E."/>
            <person name="Bellgard M.I."/>
        </authorList>
    </citation>
    <scope>NUCLEOTIDE SEQUENCE</scope>
    <source>
        <tissue evidence="1">Shoot tissue taken approximately 20 cm above the soil surface</tissue>
    </source>
</reference>
<accession>A0A0A9GDY3</accession>
<dbReference type="EMBL" id="GBRH01174591">
    <property type="protein sequence ID" value="JAE23305.1"/>
    <property type="molecule type" value="Transcribed_RNA"/>
</dbReference>
<dbReference type="AlphaFoldDB" id="A0A0A9GDY3"/>
<name>A0A0A9GDY3_ARUDO</name>